<evidence type="ECO:0000256" key="1">
    <source>
        <dbReference type="PROSITE-ProRule" id="PRU01360"/>
    </source>
</evidence>
<dbReference type="InterPro" id="IPR037066">
    <property type="entry name" value="Plug_dom_sf"/>
</dbReference>
<keyword evidence="2" id="KW-0732">Signal</keyword>
<dbReference type="GO" id="GO:0009279">
    <property type="term" value="C:cell outer membrane"/>
    <property type="evidence" value="ECO:0007669"/>
    <property type="project" value="UniProtKB-SubCell"/>
</dbReference>
<feature type="domain" description="TonB-dependent receptor plug" evidence="3">
    <location>
        <begin position="292"/>
        <end position="388"/>
    </location>
</feature>
<dbReference type="InterPro" id="IPR025554">
    <property type="entry name" value="DUF4140"/>
</dbReference>
<organism evidence="6 7">
    <name type="scientific">Flavobacterium fontis</name>
    <dbReference type="NCBI Taxonomy" id="1124188"/>
    <lineage>
        <taxon>Bacteria</taxon>
        <taxon>Pseudomonadati</taxon>
        <taxon>Bacteroidota</taxon>
        <taxon>Flavobacteriia</taxon>
        <taxon>Flavobacteriales</taxon>
        <taxon>Flavobacteriaceae</taxon>
        <taxon>Flavobacterium</taxon>
    </lineage>
</organism>
<name>A0A1M4WE53_9FLAO</name>
<comment type="similarity">
    <text evidence="1">Belongs to the TonB-dependent receptor family.</text>
</comment>
<comment type="subcellular location">
    <subcellularLocation>
        <location evidence="1">Cell outer membrane</location>
        <topology evidence="1">Multi-pass membrane protein</topology>
    </subcellularLocation>
</comment>
<dbReference type="NCBIfam" id="TIGR04057">
    <property type="entry name" value="SusC_RagA_signa"/>
    <property type="match status" value="1"/>
</dbReference>
<dbReference type="InterPro" id="IPR037291">
    <property type="entry name" value="DUF4139"/>
</dbReference>
<keyword evidence="7" id="KW-1185">Reference proteome</keyword>
<dbReference type="PROSITE" id="PS52016">
    <property type="entry name" value="TONB_DEPENDENT_REC_3"/>
    <property type="match status" value="1"/>
</dbReference>
<evidence type="ECO:0000259" key="5">
    <source>
        <dbReference type="Pfam" id="PF13600"/>
    </source>
</evidence>
<evidence type="ECO:0000313" key="7">
    <source>
        <dbReference type="Proteomes" id="UP000184147"/>
    </source>
</evidence>
<evidence type="ECO:0000313" key="6">
    <source>
        <dbReference type="EMBL" id="SHE79516.1"/>
    </source>
</evidence>
<evidence type="ECO:0000256" key="2">
    <source>
        <dbReference type="SAM" id="SignalP"/>
    </source>
</evidence>
<dbReference type="OrthoDB" id="634585at2"/>
<dbReference type="PANTHER" id="PTHR31005:SF8">
    <property type="entry name" value="DUF4139 DOMAIN-CONTAINING PROTEIN"/>
    <property type="match status" value="1"/>
</dbReference>
<keyword evidence="1" id="KW-1134">Transmembrane beta strand</keyword>
<feature type="domain" description="DUF4140" evidence="5">
    <location>
        <begin position="29"/>
        <end position="130"/>
    </location>
</feature>
<dbReference type="RefSeq" id="WP_073360665.1">
    <property type="nucleotide sequence ID" value="NZ_FQVQ01000001.1"/>
</dbReference>
<keyword evidence="1" id="KW-0472">Membrane</keyword>
<proteinExistence type="inferred from homology"/>
<gene>
    <name evidence="6" type="ORF">SAMN05444377_101269</name>
</gene>
<dbReference type="InterPro" id="IPR023997">
    <property type="entry name" value="TonB-dep_OMP_SusC/RagA_CS"/>
</dbReference>
<dbReference type="Proteomes" id="UP000184147">
    <property type="component" value="Unassembled WGS sequence"/>
</dbReference>
<dbReference type="EMBL" id="FQVQ01000001">
    <property type="protein sequence ID" value="SHE79516.1"/>
    <property type="molecule type" value="Genomic_DNA"/>
</dbReference>
<reference evidence="6 7" key="1">
    <citation type="submission" date="2016-11" db="EMBL/GenBank/DDBJ databases">
        <authorList>
            <person name="Jaros S."/>
            <person name="Januszkiewicz K."/>
            <person name="Wedrychowicz H."/>
        </authorList>
    </citation>
    <scope>NUCLEOTIDE SEQUENCE [LARGE SCALE GENOMIC DNA]</scope>
    <source>
        <strain evidence="6 7">DSM 25660</strain>
    </source>
</reference>
<sequence length="608" mass="68075">MKTLLLLIFCSYSLWAQRPVFAQAELQSATVYFAGAELHHKTTVTLPEGTIELVISNIANELDESSLRISAPKSVTVLATQFTQHYATEFDPEYERPELAKVHDSIRFFQSKLQSIIIQKGAVEKTIALLNANTKLSGDNMGIVTQQLANYSLYYQSKLYELSWDAYILGEKQIKYQKQLDFWNQQLTPKPNSSVKSKGQLVLYLNTTQAGTYPIQISYTTNLAGWEPTYDLKATSLTQPLALTMKSQLWQTTGIDWNKIKLTLSNGNPATQHEAPLQQAWTLVYRNPYGKKEKITMQPNANLTQTLQGQLAGVNITGATGNPGAKSAVIIRGASTISGNTDPLYIIDGKPTSAEDFRSLPPQAVKSVEMLKDASAVAIYGNRGTNGVIIITTKQNVSDYTEVVERELNVSFDIDLPYAILSNGKKHGIEIKNLEIPANYQFYSVPKMNKDVFLMAEITDFGKYNLLPGTTQLYFDDTVVGTTQLNPNETQDSLRVCLGRDKKINVLREKVKAKSATKFLSSQKEQQFTYEITLRNNKKEAVTVDLRDQYPLSNDSSILIELTNDGKASVNTDKGFLRWNIALQPNETKKVRFSYTVRYDKNKSIGKL</sequence>
<dbReference type="AlphaFoldDB" id="A0A1M4WE53"/>
<dbReference type="PANTHER" id="PTHR31005">
    <property type="entry name" value="DUF4139 DOMAIN-CONTAINING PROTEIN"/>
    <property type="match status" value="1"/>
</dbReference>
<feature type="signal peptide" evidence="2">
    <location>
        <begin position="1"/>
        <end position="22"/>
    </location>
</feature>
<dbReference type="InterPro" id="IPR011935">
    <property type="entry name" value="CHP02231"/>
</dbReference>
<evidence type="ECO:0000259" key="3">
    <source>
        <dbReference type="Pfam" id="PF07715"/>
    </source>
</evidence>
<keyword evidence="1" id="KW-0998">Cell outer membrane</keyword>
<evidence type="ECO:0000259" key="4">
    <source>
        <dbReference type="Pfam" id="PF13598"/>
    </source>
</evidence>
<keyword evidence="1" id="KW-0813">Transport</keyword>
<dbReference type="SUPFAM" id="SSF56935">
    <property type="entry name" value="Porins"/>
    <property type="match status" value="1"/>
</dbReference>
<protein>
    <recommendedName>
        <fullName evidence="8">TonB-dependent outer membrane receptor, SusC/RagA subfamily, signature region</fullName>
    </recommendedName>
</protein>
<dbReference type="InterPro" id="IPR012910">
    <property type="entry name" value="Plug_dom"/>
</dbReference>
<dbReference type="Pfam" id="PF13598">
    <property type="entry name" value="DUF4139"/>
    <property type="match status" value="1"/>
</dbReference>
<dbReference type="Gene3D" id="2.170.130.10">
    <property type="entry name" value="TonB-dependent receptor, plug domain"/>
    <property type="match status" value="1"/>
</dbReference>
<dbReference type="STRING" id="1124188.SAMN05444377_101269"/>
<feature type="chain" id="PRO_5012951352" description="TonB-dependent outer membrane receptor, SusC/RagA subfamily, signature region" evidence="2">
    <location>
        <begin position="23"/>
        <end position="608"/>
    </location>
</feature>
<dbReference type="Pfam" id="PF07715">
    <property type="entry name" value="Plug"/>
    <property type="match status" value="1"/>
</dbReference>
<dbReference type="Pfam" id="PF13600">
    <property type="entry name" value="DUF4140"/>
    <property type="match status" value="1"/>
</dbReference>
<feature type="domain" description="DUF4139" evidence="4">
    <location>
        <begin position="215"/>
        <end position="600"/>
    </location>
</feature>
<keyword evidence="1" id="KW-0812">Transmembrane</keyword>
<evidence type="ECO:0008006" key="8">
    <source>
        <dbReference type="Google" id="ProtNLM"/>
    </source>
</evidence>
<dbReference type="InterPro" id="IPR039426">
    <property type="entry name" value="TonB-dep_rcpt-like"/>
</dbReference>
<dbReference type="NCBIfam" id="TIGR02231">
    <property type="entry name" value="mucoidy inhibitor MuiA family protein"/>
    <property type="match status" value="1"/>
</dbReference>
<accession>A0A1M4WE53</accession>